<dbReference type="InterPro" id="IPR018497">
    <property type="entry name" value="Peptidase_M13_C"/>
</dbReference>
<dbReference type="InterPro" id="IPR000718">
    <property type="entry name" value="Peptidase_M13"/>
</dbReference>
<evidence type="ECO:0000256" key="4">
    <source>
        <dbReference type="ARBA" id="ARBA00022723"/>
    </source>
</evidence>
<dbReference type="GO" id="GO:0016485">
    <property type="term" value="P:protein processing"/>
    <property type="evidence" value="ECO:0007669"/>
    <property type="project" value="TreeGrafter"/>
</dbReference>
<evidence type="ECO:0000256" key="5">
    <source>
        <dbReference type="ARBA" id="ARBA00022801"/>
    </source>
</evidence>
<dbReference type="Pfam" id="PF05649">
    <property type="entry name" value="Peptidase_M13_N"/>
    <property type="match status" value="1"/>
</dbReference>
<organism evidence="10 11">
    <name type="scientific">Trichonephila clavata</name>
    <name type="common">Joro spider</name>
    <name type="synonym">Nephila clavata</name>
    <dbReference type="NCBI Taxonomy" id="2740835"/>
    <lineage>
        <taxon>Eukaryota</taxon>
        <taxon>Metazoa</taxon>
        <taxon>Ecdysozoa</taxon>
        <taxon>Arthropoda</taxon>
        <taxon>Chelicerata</taxon>
        <taxon>Arachnida</taxon>
        <taxon>Araneae</taxon>
        <taxon>Araneomorphae</taxon>
        <taxon>Entelegynae</taxon>
        <taxon>Araneoidea</taxon>
        <taxon>Nephilidae</taxon>
        <taxon>Trichonephila</taxon>
    </lineage>
</organism>
<evidence type="ECO:0000256" key="6">
    <source>
        <dbReference type="ARBA" id="ARBA00022833"/>
    </source>
</evidence>
<keyword evidence="5" id="KW-0378">Hydrolase</keyword>
<dbReference type="PANTHER" id="PTHR11733">
    <property type="entry name" value="ZINC METALLOPROTEASE FAMILY M13 NEPRILYSIN-RELATED"/>
    <property type="match status" value="1"/>
</dbReference>
<gene>
    <name evidence="10" type="ORF">TNCT_21531</name>
</gene>
<comment type="cofactor">
    <cofactor evidence="1">
        <name>Zn(2+)</name>
        <dbReference type="ChEBI" id="CHEBI:29105"/>
    </cofactor>
</comment>
<dbReference type="InterPro" id="IPR024079">
    <property type="entry name" value="MetalloPept_cat_dom_sf"/>
</dbReference>
<feature type="domain" description="Peptidase M13 N-terminal" evidence="9">
    <location>
        <begin position="24"/>
        <end position="372"/>
    </location>
</feature>
<dbReference type="CDD" id="cd08662">
    <property type="entry name" value="M13"/>
    <property type="match status" value="1"/>
</dbReference>
<dbReference type="PROSITE" id="PS51885">
    <property type="entry name" value="NEPRILYSIN"/>
    <property type="match status" value="1"/>
</dbReference>
<keyword evidence="11" id="KW-1185">Reference proteome</keyword>
<comment type="similarity">
    <text evidence="2">Belongs to the peptidase M13 family.</text>
</comment>
<feature type="domain" description="Peptidase M13 C-terminal" evidence="8">
    <location>
        <begin position="431"/>
        <end position="634"/>
    </location>
</feature>
<dbReference type="GO" id="GO:0046872">
    <property type="term" value="F:metal ion binding"/>
    <property type="evidence" value="ECO:0007669"/>
    <property type="project" value="UniProtKB-KW"/>
</dbReference>
<sequence>MPAPPELRLVHLMWICAVNKVTTSVISSDESFELKGEAEKKARIMYRSCMNTTRMDKRGAQPLLDLLKKMGGWNISGDFNIKDWDFQKALELNDNYYGVDSLFLWTVQEDLKNSTRHIVAVAQNEMILKSRDFYFNKTMDDNRLWLYWAYMTKVGVLLGGEENATRLQMQDVIQFKMKLAEIQLPAEKLKEHNKVYRKLTVSQLQEVAPFLNWRLYFNSAFKQVDREIYSSEPVMVLGLDYLKNLSELVTQYLSNAQGRVTIANYLAWLLVHSKLDKLSKPFRDVKAALNSGGGKRWKKCVSEVENSVGFALSAMFMREAFPGDSKIMAQNMIQGIKESFKGNFPSLKWMDPEAQKLATDKVDSIIDMIGYPEYLLDPDQLDEQYEALEFNETDYFQNVMNTIRYDRVHILENLDLPTDRTDWITYATTINAYYDVTANVITFTAAILQPPFYDASFPKSINFGSTGLFMAHEVTHAFDDTGSLFDQYGNLHQWWKNSTIKNFQEKAQCLIEQYSNYEVQGIKVNGQLTLGDNIADNGAVKASFKAYQNWVARNHAEPPLPGLPLTSNQLFFVAFAQTWCEISAPEMERYYVLTDEHSPNKYRVIGTLSNSKDFAREFKCPLNSKMNPEKKCEVW</sequence>
<dbReference type="Gene3D" id="3.40.390.10">
    <property type="entry name" value="Collagenase (Catalytic Domain)"/>
    <property type="match status" value="1"/>
</dbReference>
<evidence type="ECO:0000256" key="1">
    <source>
        <dbReference type="ARBA" id="ARBA00001947"/>
    </source>
</evidence>
<evidence type="ECO:0000256" key="3">
    <source>
        <dbReference type="ARBA" id="ARBA00022670"/>
    </source>
</evidence>
<dbReference type="Pfam" id="PF01431">
    <property type="entry name" value="Peptidase_M13"/>
    <property type="match status" value="1"/>
</dbReference>
<accession>A0A8X6F193</accession>
<dbReference type="GO" id="GO:0005886">
    <property type="term" value="C:plasma membrane"/>
    <property type="evidence" value="ECO:0007669"/>
    <property type="project" value="TreeGrafter"/>
</dbReference>
<evidence type="ECO:0000313" key="10">
    <source>
        <dbReference type="EMBL" id="GFQ66791.1"/>
    </source>
</evidence>
<dbReference type="InterPro" id="IPR042089">
    <property type="entry name" value="Peptidase_M13_dom_2"/>
</dbReference>
<evidence type="ECO:0000259" key="9">
    <source>
        <dbReference type="Pfam" id="PF05649"/>
    </source>
</evidence>
<dbReference type="EMBL" id="BMAO01020354">
    <property type="protein sequence ID" value="GFQ66791.1"/>
    <property type="molecule type" value="Genomic_DNA"/>
</dbReference>
<keyword evidence="4" id="KW-0479">Metal-binding</keyword>
<evidence type="ECO:0000256" key="2">
    <source>
        <dbReference type="ARBA" id="ARBA00007357"/>
    </source>
</evidence>
<comment type="caution">
    <text evidence="10">The sequence shown here is derived from an EMBL/GenBank/DDBJ whole genome shotgun (WGS) entry which is preliminary data.</text>
</comment>
<name>A0A8X6F193_TRICU</name>
<dbReference type="AlphaFoldDB" id="A0A8X6F193"/>
<reference evidence="10" key="1">
    <citation type="submission" date="2020-07" db="EMBL/GenBank/DDBJ databases">
        <title>Multicomponent nature underlies the extraordinary mechanical properties of spider dragline silk.</title>
        <authorList>
            <person name="Kono N."/>
            <person name="Nakamura H."/>
            <person name="Mori M."/>
            <person name="Yoshida Y."/>
            <person name="Ohtoshi R."/>
            <person name="Malay A.D."/>
            <person name="Moran D.A.P."/>
            <person name="Tomita M."/>
            <person name="Numata K."/>
            <person name="Arakawa K."/>
        </authorList>
    </citation>
    <scope>NUCLEOTIDE SEQUENCE</scope>
</reference>
<dbReference type="SUPFAM" id="SSF55486">
    <property type="entry name" value="Metalloproteases ('zincins'), catalytic domain"/>
    <property type="match status" value="1"/>
</dbReference>
<keyword evidence="7" id="KW-0482">Metalloprotease</keyword>
<dbReference type="InterPro" id="IPR008753">
    <property type="entry name" value="Peptidase_M13_N"/>
</dbReference>
<dbReference type="OrthoDB" id="6412428at2759"/>
<dbReference type="Gene3D" id="1.10.1380.10">
    <property type="entry name" value="Neutral endopeptidase , domain2"/>
    <property type="match status" value="1"/>
</dbReference>
<keyword evidence="6" id="KW-0862">Zinc</keyword>
<dbReference type="PANTHER" id="PTHR11733:SF167">
    <property type="entry name" value="FI17812P1-RELATED"/>
    <property type="match status" value="1"/>
</dbReference>
<evidence type="ECO:0000313" key="11">
    <source>
        <dbReference type="Proteomes" id="UP000887116"/>
    </source>
</evidence>
<dbReference type="GO" id="GO:0004222">
    <property type="term" value="F:metalloendopeptidase activity"/>
    <property type="evidence" value="ECO:0007669"/>
    <property type="project" value="InterPro"/>
</dbReference>
<protein>
    <submittedName>
        <fullName evidence="10">Endothelin-converting enzyme homolog</fullName>
    </submittedName>
</protein>
<dbReference type="PRINTS" id="PR00786">
    <property type="entry name" value="NEPRILYSIN"/>
</dbReference>
<evidence type="ECO:0000256" key="7">
    <source>
        <dbReference type="ARBA" id="ARBA00023049"/>
    </source>
</evidence>
<proteinExistence type="inferred from homology"/>
<keyword evidence="3" id="KW-0645">Protease</keyword>
<dbReference type="Proteomes" id="UP000887116">
    <property type="component" value="Unassembled WGS sequence"/>
</dbReference>
<evidence type="ECO:0000259" key="8">
    <source>
        <dbReference type="Pfam" id="PF01431"/>
    </source>
</evidence>